<dbReference type="Gene3D" id="1.25.40.290">
    <property type="entry name" value="ARM repeat domains"/>
    <property type="match status" value="1"/>
</dbReference>
<sequence>MDFIHDLSLAYAENASPENAGPMEKYMKNLFVFHGLKADLRRSLHKGAAEKHKSEIKENARKIAIELYSKKQREYHYSAIEILMKELKKNFVKDDSILIEKLLITHSWWDSVDTISKYLLGEYLRQYPEETGKVIERFSSSGNMWLNRAAILFQLGYKKDTDTELLFGECKKHRDSKEFFIQKAIGWALREYTKTNPEAVKKFVATANLKPLSTREALKNS</sequence>
<evidence type="ECO:0000313" key="2">
    <source>
        <dbReference type="Proteomes" id="UP001464555"/>
    </source>
</evidence>
<dbReference type="PANTHER" id="PTHR34070:SF1">
    <property type="entry name" value="DNA ALKYLATION REPAIR PROTEIN"/>
    <property type="match status" value="1"/>
</dbReference>
<gene>
    <name evidence="1" type="ORF">AAEO56_08395</name>
</gene>
<dbReference type="InterPro" id="IPR016024">
    <property type="entry name" value="ARM-type_fold"/>
</dbReference>
<reference evidence="1 2" key="1">
    <citation type="submission" date="2024-04" db="EMBL/GenBank/DDBJ databases">
        <title>Flavobacterium sp. DGU11 16S ribosomal RNA gene Genome sequencing and assembly.</title>
        <authorList>
            <person name="Park S."/>
        </authorList>
    </citation>
    <scope>NUCLEOTIDE SEQUENCE [LARGE SCALE GENOMIC DNA]</scope>
    <source>
        <strain evidence="1 2">DGU11</strain>
    </source>
</reference>
<dbReference type="InterPro" id="IPR014825">
    <property type="entry name" value="DNA_alkylation"/>
</dbReference>
<dbReference type="SUPFAM" id="SSF48371">
    <property type="entry name" value="ARM repeat"/>
    <property type="match status" value="1"/>
</dbReference>
<dbReference type="RefSeq" id="WP_341696592.1">
    <property type="nucleotide sequence ID" value="NZ_JBBYHR010000004.1"/>
</dbReference>
<dbReference type="PANTHER" id="PTHR34070">
    <property type="entry name" value="ARMADILLO-TYPE FOLD"/>
    <property type="match status" value="1"/>
</dbReference>
<name>A0ABU9HVX8_9FLAO</name>
<dbReference type="CDD" id="cd07064">
    <property type="entry name" value="AlkD_like_1"/>
    <property type="match status" value="1"/>
</dbReference>
<proteinExistence type="predicted"/>
<dbReference type="Gene3D" id="1.20.1660.10">
    <property type="entry name" value="Hypothetical protein (EF3068)"/>
    <property type="match status" value="1"/>
</dbReference>
<dbReference type="Pfam" id="PF08713">
    <property type="entry name" value="DNA_alkylation"/>
    <property type="match status" value="1"/>
</dbReference>
<dbReference type="Proteomes" id="UP001464555">
    <property type="component" value="Unassembled WGS sequence"/>
</dbReference>
<dbReference type="EMBL" id="JBBYHR010000004">
    <property type="protein sequence ID" value="MEL1244274.1"/>
    <property type="molecule type" value="Genomic_DNA"/>
</dbReference>
<comment type="caution">
    <text evidence="1">The sequence shown here is derived from an EMBL/GenBank/DDBJ whole genome shotgun (WGS) entry which is preliminary data.</text>
</comment>
<keyword evidence="2" id="KW-1185">Reference proteome</keyword>
<evidence type="ECO:0000313" key="1">
    <source>
        <dbReference type="EMBL" id="MEL1244274.1"/>
    </source>
</evidence>
<accession>A0ABU9HVX8</accession>
<organism evidence="1 2">
    <name type="scientific">Flavobacterium arundinis</name>
    <dbReference type="NCBI Taxonomy" id="3139143"/>
    <lineage>
        <taxon>Bacteria</taxon>
        <taxon>Pseudomonadati</taxon>
        <taxon>Bacteroidota</taxon>
        <taxon>Flavobacteriia</taxon>
        <taxon>Flavobacteriales</taxon>
        <taxon>Flavobacteriaceae</taxon>
        <taxon>Flavobacterium</taxon>
    </lineage>
</organism>
<protein>
    <submittedName>
        <fullName evidence="1">DNA alkylation repair protein</fullName>
    </submittedName>
</protein>